<evidence type="ECO:0000313" key="2">
    <source>
        <dbReference type="EMBL" id="KAK9806460.1"/>
    </source>
</evidence>
<dbReference type="PANTHER" id="PTHR35372">
    <property type="entry name" value="ATP BINDING PROTEIN-RELATED"/>
    <property type="match status" value="1"/>
</dbReference>
<gene>
    <name evidence="2" type="ORF">WJX73_009916</name>
</gene>
<dbReference type="Proteomes" id="UP001465755">
    <property type="component" value="Unassembled WGS sequence"/>
</dbReference>
<dbReference type="AlphaFoldDB" id="A0AAW1P9N9"/>
<sequence>MPFMWGVHRATFLLGLPGRIWQHTAMLREDMTWLASESGKQQFLTWLVRGAIRWYKDGRTLGALPAKLQTALDDYLGGPHTDALLSQFIQECCIQEIEAKQSKPSMYAAFVAFAGSRASVQYDEFNSTMKRLHSQFVPDKRTRLHREQGQKSAFVGIRLACNAEAGANST</sequence>
<organism evidence="2 3">
    <name type="scientific">Symbiochloris irregularis</name>
    <dbReference type="NCBI Taxonomy" id="706552"/>
    <lineage>
        <taxon>Eukaryota</taxon>
        <taxon>Viridiplantae</taxon>
        <taxon>Chlorophyta</taxon>
        <taxon>core chlorophytes</taxon>
        <taxon>Trebouxiophyceae</taxon>
        <taxon>Trebouxiales</taxon>
        <taxon>Trebouxiaceae</taxon>
        <taxon>Symbiochloris</taxon>
    </lineage>
</organism>
<dbReference type="GO" id="GO:0016787">
    <property type="term" value="F:hydrolase activity"/>
    <property type="evidence" value="ECO:0007669"/>
    <property type="project" value="UniProtKB-KW"/>
</dbReference>
<accession>A0AAW1P9N9</accession>
<evidence type="ECO:0000313" key="3">
    <source>
        <dbReference type="Proteomes" id="UP001465755"/>
    </source>
</evidence>
<comment type="caution">
    <text evidence="2">The sequence shown here is derived from an EMBL/GenBank/DDBJ whole genome shotgun (WGS) entry which is preliminary data.</text>
</comment>
<proteinExistence type="predicted"/>
<dbReference type="InterPro" id="IPR051620">
    <property type="entry name" value="ORF904-like_C"/>
</dbReference>
<keyword evidence="3" id="KW-1185">Reference proteome</keyword>
<protein>
    <submittedName>
        <fullName evidence="2">Uncharacterized protein</fullName>
    </submittedName>
</protein>
<dbReference type="EMBL" id="JALJOQ010000038">
    <property type="protein sequence ID" value="KAK9806460.1"/>
    <property type="molecule type" value="Genomic_DNA"/>
</dbReference>
<dbReference type="PANTHER" id="PTHR35372:SF2">
    <property type="entry name" value="SF3 HELICASE DOMAIN-CONTAINING PROTEIN"/>
    <property type="match status" value="1"/>
</dbReference>
<reference evidence="2 3" key="1">
    <citation type="journal article" date="2024" name="Nat. Commun.">
        <title>Phylogenomics reveals the evolutionary origins of lichenization in chlorophyte algae.</title>
        <authorList>
            <person name="Puginier C."/>
            <person name="Libourel C."/>
            <person name="Otte J."/>
            <person name="Skaloud P."/>
            <person name="Haon M."/>
            <person name="Grisel S."/>
            <person name="Petersen M."/>
            <person name="Berrin J.G."/>
            <person name="Delaux P.M."/>
            <person name="Dal Grande F."/>
            <person name="Keller J."/>
        </authorList>
    </citation>
    <scope>NUCLEOTIDE SEQUENCE [LARGE SCALE GENOMIC DNA]</scope>
    <source>
        <strain evidence="2 3">SAG 2036</strain>
    </source>
</reference>
<keyword evidence="1" id="KW-0378">Hydrolase</keyword>
<evidence type="ECO:0000256" key="1">
    <source>
        <dbReference type="ARBA" id="ARBA00022801"/>
    </source>
</evidence>
<name>A0AAW1P9N9_9CHLO</name>